<accession>A0A5C4WSN7</accession>
<evidence type="ECO:0000313" key="2">
    <source>
        <dbReference type="Proteomes" id="UP000312512"/>
    </source>
</evidence>
<dbReference type="AlphaFoldDB" id="A0A5C4WSN7"/>
<reference evidence="1 2" key="1">
    <citation type="submission" date="2019-10" db="EMBL/GenBank/DDBJ databases">
        <title>Nonomuraea sp. nov., isolated from Phyllanthus amarus.</title>
        <authorList>
            <person name="Klykleung N."/>
            <person name="Tanasupawat S."/>
        </authorList>
    </citation>
    <scope>NUCLEOTIDE SEQUENCE [LARGE SCALE GENOMIC DNA]</scope>
    <source>
        <strain evidence="1 2">PA1-10</strain>
    </source>
</reference>
<comment type="caution">
    <text evidence="1">The sequence shown here is derived from an EMBL/GenBank/DDBJ whole genome shotgun (WGS) entry which is preliminary data.</text>
</comment>
<dbReference type="OrthoDB" id="3540900at2"/>
<evidence type="ECO:0000313" key="1">
    <source>
        <dbReference type="EMBL" id="KAB8196580.1"/>
    </source>
</evidence>
<name>A0A5C4WSN7_9ACTN</name>
<accession>A0A5P9Z7A8</accession>
<proteinExistence type="predicted"/>
<dbReference type="Gene3D" id="2.60.20.10">
    <property type="entry name" value="Crystallins"/>
    <property type="match status" value="1"/>
</dbReference>
<dbReference type="Pfam" id="PF03995">
    <property type="entry name" value="Inhibitor_I36"/>
    <property type="match status" value="1"/>
</dbReference>
<dbReference type="Proteomes" id="UP000312512">
    <property type="component" value="Unassembled WGS sequence"/>
</dbReference>
<organism evidence="1 2">
    <name type="scientific">Nonomuraea phyllanthi</name>
    <dbReference type="NCBI Taxonomy" id="2219224"/>
    <lineage>
        <taxon>Bacteria</taxon>
        <taxon>Bacillati</taxon>
        <taxon>Actinomycetota</taxon>
        <taxon>Actinomycetes</taxon>
        <taxon>Streptosporangiales</taxon>
        <taxon>Streptosporangiaceae</taxon>
        <taxon>Nonomuraea</taxon>
    </lineage>
</organism>
<keyword evidence="2" id="KW-1185">Reference proteome</keyword>
<gene>
    <name evidence="1" type="ORF">FH608_007635</name>
</gene>
<protein>
    <submittedName>
        <fullName evidence="1">Uncharacterized protein</fullName>
    </submittedName>
</protein>
<sequence length="218" mass="24265">MSPELPTGSHGRVPEPATVASTRRTPWSHRWYQWWSACRARDPAPGAQPRTGPASHDVWCSIRHARLRGRYDSPIEETPVRLSRKAAGIVAAAALFTVAAPAAAAVASPRSTCYGGRVCLYASFDYNRGQIDHWRDFIRDDADFSDNNWLNWDFSNSWQSMDNETSSVRNRIGCSATLWQHPGYTGAHSTFTHNSNDGFLANNAIGNNRASALDIWCR</sequence>
<dbReference type="EMBL" id="VDLX02000002">
    <property type="protein sequence ID" value="KAB8196580.1"/>
    <property type="molecule type" value="Genomic_DNA"/>
</dbReference>